<gene>
    <name evidence="1" type="ORF">XBI1_400029</name>
</gene>
<organism evidence="1">
    <name type="scientific">Xenorhabdus bovienii str. Intermedium</name>
    <dbReference type="NCBI Taxonomy" id="1379677"/>
    <lineage>
        <taxon>Bacteria</taxon>
        <taxon>Pseudomonadati</taxon>
        <taxon>Pseudomonadota</taxon>
        <taxon>Gammaproteobacteria</taxon>
        <taxon>Enterobacterales</taxon>
        <taxon>Morganellaceae</taxon>
        <taxon>Xenorhabdus</taxon>
    </lineage>
</organism>
<dbReference type="AntiFam" id="ANF00012">
    <property type="entry name" value="tRNA translation"/>
</dbReference>
<accession>A0A077QMB0</accession>
<dbReference type="HOGENOM" id="CLU_2653635_0_0_6"/>
<proteinExistence type="predicted"/>
<name>A0A077QMB0_XENBV</name>
<evidence type="ECO:0000313" key="1">
    <source>
        <dbReference type="EMBL" id="CDH34659.1"/>
    </source>
</evidence>
<protein>
    <submittedName>
        <fullName evidence="1">Uncharacterized protein</fullName>
    </submittedName>
</protein>
<sequence length="76" mass="8617">MSGQSAFQDLVSFGWKREAGTWETHSKQGLWYESTGSVNAEKKTRYLKDNGFLYGAGYRSRTGDLLITSQLLYQLS</sequence>
<reference evidence="1" key="1">
    <citation type="submission" date="2013-07" db="EMBL/GenBank/DDBJ databases">
        <title>Sub-species coevolution in mutualistic symbiosis.</title>
        <authorList>
            <person name="Murfin K."/>
            <person name="Klassen J."/>
            <person name="Lee M."/>
            <person name="Forst S."/>
            <person name="Stock P."/>
            <person name="Goodrich-Blair H."/>
        </authorList>
    </citation>
    <scope>NUCLEOTIDE SEQUENCE [LARGE SCALE GENOMIC DNA]</scope>
    <source>
        <strain evidence="1">Intermedium</strain>
    </source>
</reference>
<comment type="caution">
    <text evidence="1">The sequence shown here is derived from an EMBL/GenBank/DDBJ whole genome shotgun (WGS) entry which is preliminary data.</text>
</comment>
<dbReference type="EMBL" id="CBTB010000247">
    <property type="protein sequence ID" value="CDH34659.1"/>
    <property type="molecule type" value="Genomic_DNA"/>
</dbReference>
<dbReference type="AlphaFoldDB" id="A0A077QMB0"/>
<dbReference type="Proteomes" id="UP000028480">
    <property type="component" value="Unassembled WGS sequence"/>
</dbReference>